<dbReference type="AlphaFoldDB" id="A6K3V9"/>
<accession>A6K3V9</accession>
<evidence type="ECO:0000313" key="2">
    <source>
        <dbReference type="Proteomes" id="UP000234681"/>
    </source>
</evidence>
<gene>
    <name evidence="1" type="ORF">rCG_22080</name>
</gene>
<protein>
    <submittedName>
        <fullName evidence="1">RCG22080, isoform CRA_c</fullName>
    </submittedName>
</protein>
<dbReference type="Proteomes" id="UP000234681">
    <property type="component" value="Chromosome 20"/>
</dbReference>
<proteinExistence type="predicted"/>
<name>A6K3V9_RAT</name>
<reference evidence="1 2" key="1">
    <citation type="submission" date="2005-09" db="EMBL/GenBank/DDBJ databases">
        <authorList>
            <person name="Mural R.J."/>
            <person name="Li P.W."/>
            <person name="Adams M.D."/>
            <person name="Amanatides P.G."/>
            <person name="Baden-Tillson H."/>
            <person name="Barnstead M."/>
            <person name="Chin S.H."/>
            <person name="Dew I."/>
            <person name="Evans C.A."/>
            <person name="Ferriera S."/>
            <person name="Flanigan M."/>
            <person name="Fosler C."/>
            <person name="Glodek A."/>
            <person name="Gu Z."/>
            <person name="Holt R.A."/>
            <person name="Jennings D."/>
            <person name="Kraft C.L."/>
            <person name="Lu F."/>
            <person name="Nguyen T."/>
            <person name="Nusskern D.R."/>
            <person name="Pfannkoch C.M."/>
            <person name="Sitter C."/>
            <person name="Sutton G.G."/>
            <person name="Venter J.C."/>
            <person name="Wang Z."/>
            <person name="Woodage T."/>
            <person name="Zheng X.H."/>
            <person name="Zhong F."/>
        </authorList>
    </citation>
    <scope>NUCLEOTIDE SEQUENCE [LARGE SCALE GENOMIC DNA]</scope>
    <source>
        <strain>BN</strain>
        <strain evidence="2">Sprague-Dawley</strain>
    </source>
</reference>
<organism evidence="1 2">
    <name type="scientific">Rattus norvegicus</name>
    <name type="common">Rat</name>
    <dbReference type="NCBI Taxonomy" id="10116"/>
    <lineage>
        <taxon>Eukaryota</taxon>
        <taxon>Metazoa</taxon>
        <taxon>Chordata</taxon>
        <taxon>Craniata</taxon>
        <taxon>Vertebrata</taxon>
        <taxon>Euteleostomi</taxon>
        <taxon>Mammalia</taxon>
        <taxon>Eutheria</taxon>
        <taxon>Euarchontoglires</taxon>
        <taxon>Glires</taxon>
        <taxon>Rodentia</taxon>
        <taxon>Myomorpha</taxon>
        <taxon>Muroidea</taxon>
        <taxon>Muridae</taxon>
        <taxon>Murinae</taxon>
        <taxon>Rattus</taxon>
    </lineage>
</organism>
<dbReference type="EMBL" id="CH474016">
    <property type="protein sequence ID" value="EDL93063.1"/>
    <property type="molecule type" value="Genomic_DNA"/>
</dbReference>
<sequence length="59" mass="6608">MSGVYPVIQSVWKLSPAKPKVSICHFTVTAQTFLFTHKCDFSSGTVQMGTLKYSFLLYS</sequence>
<evidence type="ECO:0000313" key="1">
    <source>
        <dbReference type="EMBL" id="EDL93063.1"/>
    </source>
</evidence>